<evidence type="ECO:0000256" key="1">
    <source>
        <dbReference type="ARBA" id="ARBA00043967"/>
    </source>
</evidence>
<dbReference type="RefSeq" id="WP_155449576.1">
    <property type="nucleotide sequence ID" value="NZ_WNKT01000012.1"/>
</dbReference>
<dbReference type="Proteomes" id="UP000434044">
    <property type="component" value="Unassembled WGS sequence"/>
</dbReference>
<keyword evidence="5" id="KW-1185">Reference proteome</keyword>
<dbReference type="SUPFAM" id="SSF101960">
    <property type="entry name" value="Stabilizer of iron transporter SufD"/>
    <property type="match status" value="1"/>
</dbReference>
<protein>
    <submittedName>
        <fullName evidence="4">Fe-S cluster assembly protein SufD</fullName>
    </submittedName>
</protein>
<reference evidence="4 5" key="1">
    <citation type="submission" date="2019-11" db="EMBL/GenBank/DDBJ databases">
        <title>Whole-genome sequence of the anaerobic purple sulfur bacterium Allochromatium palmeri DSM 15591.</title>
        <authorList>
            <person name="Kyndt J.A."/>
            <person name="Meyer T.E."/>
        </authorList>
    </citation>
    <scope>NUCLEOTIDE SEQUENCE [LARGE SCALE GENOMIC DNA]</scope>
    <source>
        <strain evidence="4 5">DSM 15591</strain>
    </source>
</reference>
<feature type="domain" description="SUF system FeS cluster assembly SufBD N-terminal" evidence="3">
    <location>
        <begin position="23"/>
        <end position="169"/>
    </location>
</feature>
<dbReference type="AlphaFoldDB" id="A0A6N8EEM5"/>
<dbReference type="OrthoDB" id="9768262at2"/>
<dbReference type="PANTHER" id="PTHR43575">
    <property type="entry name" value="PROTEIN ABCI7, CHLOROPLASTIC"/>
    <property type="match status" value="1"/>
</dbReference>
<evidence type="ECO:0000313" key="4">
    <source>
        <dbReference type="EMBL" id="MTW20987.1"/>
    </source>
</evidence>
<organism evidence="4 5">
    <name type="scientific">Allochromatium palmeri</name>
    <dbReference type="NCBI Taxonomy" id="231048"/>
    <lineage>
        <taxon>Bacteria</taxon>
        <taxon>Pseudomonadati</taxon>
        <taxon>Pseudomonadota</taxon>
        <taxon>Gammaproteobacteria</taxon>
        <taxon>Chromatiales</taxon>
        <taxon>Chromatiaceae</taxon>
        <taxon>Allochromatium</taxon>
    </lineage>
</organism>
<dbReference type="NCBIfam" id="TIGR01981">
    <property type="entry name" value="sufD"/>
    <property type="match status" value="1"/>
</dbReference>
<dbReference type="InterPro" id="IPR000825">
    <property type="entry name" value="SUF_FeS_clus_asmbl_SufBD_core"/>
</dbReference>
<comment type="caution">
    <text evidence="4">The sequence shown here is derived from an EMBL/GenBank/DDBJ whole genome shotgun (WGS) entry which is preliminary data.</text>
</comment>
<dbReference type="Pfam" id="PF19295">
    <property type="entry name" value="SufBD_N"/>
    <property type="match status" value="1"/>
</dbReference>
<dbReference type="GO" id="GO:0016226">
    <property type="term" value="P:iron-sulfur cluster assembly"/>
    <property type="evidence" value="ECO:0007669"/>
    <property type="project" value="InterPro"/>
</dbReference>
<proteinExistence type="inferred from homology"/>
<evidence type="ECO:0000313" key="5">
    <source>
        <dbReference type="Proteomes" id="UP000434044"/>
    </source>
</evidence>
<dbReference type="PANTHER" id="PTHR43575:SF1">
    <property type="entry name" value="PROTEIN ABCI7, CHLOROPLASTIC"/>
    <property type="match status" value="1"/>
</dbReference>
<feature type="domain" description="SUF system FeS cluster assembly SufBD core" evidence="2">
    <location>
        <begin position="181"/>
        <end position="407"/>
    </location>
</feature>
<sequence>MNAPLHSGLEYWLNAPDDGPDLAWLDERRHGARARLSARALPHSKQEAWRYTSLKSLLEQQFTAIDEPLSALQPEDLDTVLIPGFESHRLVLVNGRYAPELSMLGELPAGVRIGGLRDWLQHDPESLRGQLDAALGDSEAFFATLNSAGLDDGLVVWLERGAVLERPIELIHLSVGLDEPRVAQPRHLVHLEAGAQARLIERYVSLGEALYCTNAVMEVVLGRDAVLKHERLQMESRNAFHLSGFYLLQDENSRYSGINIGLGARWARTDLNTRFRGEQAECVLHGLYLAGDGQLLDYHLDVEHAVPNCRSEENFKGLLTGQGRAVFDGRVLVAKSAQKSDAAMSNRNLMLSEQAEIDTKPQLEIYADDVRCSHGTTVGQIEPEMLFYLRSRGIDASQARRMLCLGFAGEVIDQLGVEAVREHVAAAVGQRLT</sequence>
<dbReference type="InterPro" id="IPR055346">
    <property type="entry name" value="Fe-S_cluster_assembly_SufBD"/>
</dbReference>
<dbReference type="InterPro" id="IPR037284">
    <property type="entry name" value="SUF_FeS_clus_asmbl_SufBD_sf"/>
</dbReference>
<dbReference type="InterPro" id="IPR045595">
    <property type="entry name" value="SufBD_N"/>
</dbReference>
<gene>
    <name evidence="4" type="primary">sufD</name>
    <name evidence="4" type="ORF">GJ668_07720</name>
</gene>
<dbReference type="InterPro" id="IPR011542">
    <property type="entry name" value="SUF_FeS_clus_asmbl_SufD"/>
</dbReference>
<dbReference type="Pfam" id="PF01458">
    <property type="entry name" value="SUFBD_core"/>
    <property type="match status" value="1"/>
</dbReference>
<comment type="similarity">
    <text evidence="1">Belongs to the iron-sulfur cluster assembly SufBD family.</text>
</comment>
<accession>A0A6N8EEM5</accession>
<name>A0A6N8EEM5_9GAMM</name>
<dbReference type="EMBL" id="WNKT01000012">
    <property type="protein sequence ID" value="MTW20987.1"/>
    <property type="molecule type" value="Genomic_DNA"/>
</dbReference>
<evidence type="ECO:0000259" key="2">
    <source>
        <dbReference type="Pfam" id="PF01458"/>
    </source>
</evidence>
<evidence type="ECO:0000259" key="3">
    <source>
        <dbReference type="Pfam" id="PF19295"/>
    </source>
</evidence>